<dbReference type="InterPro" id="IPR027417">
    <property type="entry name" value="P-loop_NTPase"/>
</dbReference>
<dbReference type="RefSeq" id="WP_063873244.1">
    <property type="nucleotide sequence ID" value="NZ_CAWMRI010000183.1"/>
</dbReference>
<dbReference type="Pfam" id="PF13304">
    <property type="entry name" value="AAA_21"/>
    <property type="match status" value="1"/>
</dbReference>
<dbReference type="InterPro" id="IPR003959">
    <property type="entry name" value="ATPase_AAA_core"/>
</dbReference>
<dbReference type="EMBL" id="LWAJ01000183">
    <property type="protein sequence ID" value="KZL49267.1"/>
    <property type="molecule type" value="Genomic_DNA"/>
</dbReference>
<evidence type="ECO:0000259" key="1">
    <source>
        <dbReference type="SMART" id="SM00382"/>
    </source>
</evidence>
<dbReference type="GO" id="GO:0016887">
    <property type="term" value="F:ATP hydrolysis activity"/>
    <property type="evidence" value="ECO:0007669"/>
    <property type="project" value="InterPro"/>
</dbReference>
<dbReference type="PANTHER" id="PTHR43581:SF4">
    <property type="entry name" value="ATP_GTP PHOSPHATASE"/>
    <property type="match status" value="1"/>
</dbReference>
<name>A0A166J5Y4_NODSP</name>
<feature type="domain" description="AAA+ ATPase" evidence="1">
    <location>
        <begin position="23"/>
        <end position="353"/>
    </location>
</feature>
<evidence type="ECO:0000313" key="2">
    <source>
        <dbReference type="EMBL" id="KZL49267.1"/>
    </source>
</evidence>
<sequence length="382" mass="43758">MRNLESLTIHQFRGLQNLELKDTGQINILVGVNNAGKTSVLEAISTYCRPLDLSEWLSTALRREISLYRSSSRLEALKWLFPQQKQGKHTQSYQGQILISGTGDFPVSKLEATYQELEGTWISKETLGDEEINDRDESLEDDFSNRQGAELELRVTPATVQIDLFQNQNEIIEKFQIWENDRFIPKRGQKNLALPVATITPFSHRAERFQIRLLSDAIFQDFKSEVIRLLQYMDSGIIDLELVVPPGQRIRNPSIYIKHQQTGIAPISAFGDGVSRLLSMALMLPRVKEGILLIDELGTAIHTEALQFFFEWLIDWSRRMNVQIFATTHSLEVIDALLVANTSETDLVVYRIEPDASQTNAVRLDRNMLKTLREELGQEVRW</sequence>
<protein>
    <submittedName>
        <fullName evidence="2">ATPase</fullName>
    </submittedName>
</protein>
<dbReference type="InterPro" id="IPR051396">
    <property type="entry name" value="Bact_Antivir_Def_Nuclease"/>
</dbReference>
<comment type="caution">
    <text evidence="2">The sequence shown here is derived from an EMBL/GenBank/DDBJ whole genome shotgun (WGS) entry which is preliminary data.</text>
</comment>
<gene>
    <name evidence="2" type="ORF">A2T98_13685</name>
</gene>
<dbReference type="OrthoDB" id="9801813at2"/>
<accession>A0A166J5Y4</accession>
<dbReference type="Proteomes" id="UP000076555">
    <property type="component" value="Unassembled WGS sequence"/>
</dbReference>
<dbReference type="PANTHER" id="PTHR43581">
    <property type="entry name" value="ATP/GTP PHOSPHATASE"/>
    <property type="match status" value="1"/>
</dbReference>
<reference evidence="2 3" key="1">
    <citation type="submission" date="2016-04" db="EMBL/GenBank/DDBJ databases">
        <title>Draft Genome Assembly of the Bloom-forming Cyanobacterium Nodularia spumigena Strain CENA596 in Shrimp Production Ponds.</title>
        <authorList>
            <person name="Popin R.V."/>
            <person name="Rigonato J."/>
            <person name="Abreu V.A."/>
            <person name="Andreote A.P."/>
            <person name="Silveira S.B."/>
            <person name="Odebrecht C."/>
            <person name="Fiore M.F."/>
        </authorList>
    </citation>
    <scope>NUCLEOTIDE SEQUENCE [LARGE SCALE GENOMIC DNA]</scope>
    <source>
        <strain evidence="2 3">CENA596</strain>
    </source>
</reference>
<dbReference type="GO" id="GO:0005524">
    <property type="term" value="F:ATP binding"/>
    <property type="evidence" value="ECO:0007669"/>
    <property type="project" value="InterPro"/>
</dbReference>
<dbReference type="SMART" id="SM00382">
    <property type="entry name" value="AAA"/>
    <property type="match status" value="1"/>
</dbReference>
<dbReference type="SUPFAM" id="SSF52540">
    <property type="entry name" value="P-loop containing nucleoside triphosphate hydrolases"/>
    <property type="match status" value="1"/>
</dbReference>
<dbReference type="AlphaFoldDB" id="A0A166J5Y4"/>
<dbReference type="InterPro" id="IPR003593">
    <property type="entry name" value="AAA+_ATPase"/>
</dbReference>
<organism evidence="2 3">
    <name type="scientific">Nodularia spumigena CENA596</name>
    <dbReference type="NCBI Taxonomy" id="1819295"/>
    <lineage>
        <taxon>Bacteria</taxon>
        <taxon>Bacillati</taxon>
        <taxon>Cyanobacteriota</taxon>
        <taxon>Cyanophyceae</taxon>
        <taxon>Nostocales</taxon>
        <taxon>Nodulariaceae</taxon>
        <taxon>Nodularia</taxon>
    </lineage>
</organism>
<evidence type="ECO:0000313" key="3">
    <source>
        <dbReference type="Proteomes" id="UP000076555"/>
    </source>
</evidence>
<proteinExistence type="predicted"/>
<dbReference type="Gene3D" id="3.40.50.300">
    <property type="entry name" value="P-loop containing nucleotide triphosphate hydrolases"/>
    <property type="match status" value="1"/>
</dbReference>